<comment type="caution">
    <text evidence="1">The sequence shown here is derived from an EMBL/GenBank/DDBJ whole genome shotgun (WGS) entry which is preliminary data.</text>
</comment>
<evidence type="ECO:0000313" key="2">
    <source>
        <dbReference type="Proteomes" id="UP000619457"/>
    </source>
</evidence>
<reference evidence="1" key="2">
    <citation type="submission" date="2020-09" db="EMBL/GenBank/DDBJ databases">
        <authorList>
            <person name="Sun Q."/>
            <person name="Kim S."/>
        </authorList>
    </citation>
    <scope>NUCLEOTIDE SEQUENCE</scope>
    <source>
        <strain evidence="1">KCTC 12368</strain>
    </source>
</reference>
<proteinExistence type="predicted"/>
<dbReference type="RefSeq" id="WP_018473997.1">
    <property type="nucleotide sequence ID" value="NZ_BMWX01000001.1"/>
</dbReference>
<keyword evidence="2" id="KW-1185">Reference proteome</keyword>
<protein>
    <submittedName>
        <fullName evidence="1">Uncharacterized protein</fullName>
    </submittedName>
</protein>
<organism evidence="1 2">
    <name type="scientific">Echinicola pacifica</name>
    <dbReference type="NCBI Taxonomy" id="346377"/>
    <lineage>
        <taxon>Bacteria</taxon>
        <taxon>Pseudomonadati</taxon>
        <taxon>Bacteroidota</taxon>
        <taxon>Cytophagia</taxon>
        <taxon>Cytophagales</taxon>
        <taxon>Cyclobacteriaceae</taxon>
        <taxon>Echinicola</taxon>
    </lineage>
</organism>
<reference evidence="1" key="1">
    <citation type="journal article" date="2014" name="Int. J. Syst. Evol. Microbiol.">
        <title>Complete genome sequence of Corynebacterium casei LMG S-19264T (=DSM 44701T), isolated from a smear-ripened cheese.</title>
        <authorList>
            <consortium name="US DOE Joint Genome Institute (JGI-PGF)"/>
            <person name="Walter F."/>
            <person name="Albersmeier A."/>
            <person name="Kalinowski J."/>
            <person name="Ruckert C."/>
        </authorList>
    </citation>
    <scope>NUCLEOTIDE SEQUENCE</scope>
    <source>
        <strain evidence="1">KCTC 12368</strain>
    </source>
</reference>
<accession>A0A918PNZ4</accession>
<dbReference type="AlphaFoldDB" id="A0A918PNZ4"/>
<dbReference type="Proteomes" id="UP000619457">
    <property type="component" value="Unassembled WGS sequence"/>
</dbReference>
<name>A0A918PNZ4_9BACT</name>
<gene>
    <name evidence="1" type="ORF">GCM10007049_07310</name>
</gene>
<dbReference type="EMBL" id="BMWX01000001">
    <property type="protein sequence ID" value="GGZ17358.1"/>
    <property type="molecule type" value="Genomic_DNA"/>
</dbReference>
<sequence>MLHLTLFNRPKASNSQYWKAFIIVSIGMLLYQPAMAQDEDLFGIDTKATKTRRSNSGLGNISRGIISKISLEMSTGYGLHYDDMAFQASMPETYPIIPIQEGLGAISPNEIKDFSSSGHVVPIEAGLRIDIFGILSVGGGYGRDFGKIKTLENPEYQFTLTSDKLVTDRFFGTVGLVLWDAQRRRQFLAMKYKKFDSNNLYMQAEQKIRMRQDYPWRVIIEGEFGSLTIKDGDPALAATEPYYSFGLRIEREFSEYTKMFIKPNASFRKYDYINSRLEEVQTINQNLFMVNIGVALRLPGTKRCKFPGCGVKMKHLHDGVEYRGSSIWEMQNRKVGQWY</sequence>
<evidence type="ECO:0000313" key="1">
    <source>
        <dbReference type="EMBL" id="GGZ17358.1"/>
    </source>
</evidence>